<comment type="caution">
    <text evidence="2">The sequence shown here is derived from an EMBL/GenBank/DDBJ whole genome shotgun (WGS) entry which is preliminary data.</text>
</comment>
<dbReference type="PROSITE" id="PS51186">
    <property type="entry name" value="GNAT"/>
    <property type="match status" value="1"/>
</dbReference>
<dbReference type="Gene3D" id="3.40.630.30">
    <property type="match status" value="1"/>
</dbReference>
<dbReference type="AlphaFoldDB" id="A0A917DJE7"/>
<reference evidence="2" key="2">
    <citation type="submission" date="2020-09" db="EMBL/GenBank/DDBJ databases">
        <authorList>
            <person name="Sun Q."/>
            <person name="Zhou Y."/>
        </authorList>
    </citation>
    <scope>NUCLEOTIDE SEQUENCE</scope>
    <source>
        <strain evidence="2">CGMCC 1.15152</strain>
    </source>
</reference>
<organism evidence="2 3">
    <name type="scientific">Microbacterium faecale</name>
    <dbReference type="NCBI Taxonomy" id="1804630"/>
    <lineage>
        <taxon>Bacteria</taxon>
        <taxon>Bacillati</taxon>
        <taxon>Actinomycetota</taxon>
        <taxon>Actinomycetes</taxon>
        <taxon>Micrococcales</taxon>
        <taxon>Microbacteriaceae</taxon>
        <taxon>Microbacterium</taxon>
    </lineage>
</organism>
<accession>A0A917DJE7</accession>
<feature type="domain" description="N-acetyltransferase" evidence="1">
    <location>
        <begin position="21"/>
        <end position="168"/>
    </location>
</feature>
<evidence type="ECO:0000313" key="3">
    <source>
        <dbReference type="Proteomes" id="UP000633205"/>
    </source>
</evidence>
<reference evidence="2" key="1">
    <citation type="journal article" date="2014" name="Int. J. Syst. Evol. Microbiol.">
        <title>Complete genome sequence of Corynebacterium casei LMG S-19264T (=DSM 44701T), isolated from a smear-ripened cheese.</title>
        <authorList>
            <consortium name="US DOE Joint Genome Institute (JGI-PGF)"/>
            <person name="Walter F."/>
            <person name="Albersmeier A."/>
            <person name="Kalinowski J."/>
            <person name="Ruckert C."/>
        </authorList>
    </citation>
    <scope>NUCLEOTIDE SEQUENCE</scope>
    <source>
        <strain evidence="2">CGMCC 1.15152</strain>
    </source>
</reference>
<dbReference type="CDD" id="cd04301">
    <property type="entry name" value="NAT_SF"/>
    <property type="match status" value="1"/>
</dbReference>
<gene>
    <name evidence="2" type="ORF">GCM10010915_27350</name>
</gene>
<evidence type="ECO:0000259" key="1">
    <source>
        <dbReference type="PROSITE" id="PS51186"/>
    </source>
</evidence>
<dbReference type="InterPro" id="IPR016181">
    <property type="entry name" value="Acyl_CoA_acyltransferase"/>
</dbReference>
<name>A0A917DJE7_9MICO</name>
<dbReference type="GO" id="GO:0016747">
    <property type="term" value="F:acyltransferase activity, transferring groups other than amino-acyl groups"/>
    <property type="evidence" value="ECO:0007669"/>
    <property type="project" value="InterPro"/>
</dbReference>
<dbReference type="Pfam" id="PF00583">
    <property type="entry name" value="Acetyltransf_1"/>
    <property type="match status" value="1"/>
</dbReference>
<sequence length="168" mass="18306">MQGNAAPSRRRVLYAEGMSELHVEELSAATIVAANSLSLKPGQEEFIAPTTYAVEMGVADPQKTWQRVVIDAEGGVVAFIRAYFDPEAPSDYLRAALWRINVDAEAQGRGAGRFAVEAVLDEARRRGSDRLTVVYEAGELGPEAFFRRVGFTPVGESEYGEVVAEILL</sequence>
<proteinExistence type="predicted"/>
<dbReference type="Proteomes" id="UP000633205">
    <property type="component" value="Unassembled WGS sequence"/>
</dbReference>
<dbReference type="SUPFAM" id="SSF55729">
    <property type="entry name" value="Acyl-CoA N-acyltransferases (Nat)"/>
    <property type="match status" value="1"/>
</dbReference>
<dbReference type="EMBL" id="BMHO01000002">
    <property type="protein sequence ID" value="GGD44653.1"/>
    <property type="molecule type" value="Genomic_DNA"/>
</dbReference>
<protein>
    <submittedName>
        <fullName evidence="2">N-acetyltransferase</fullName>
    </submittedName>
</protein>
<dbReference type="InterPro" id="IPR000182">
    <property type="entry name" value="GNAT_dom"/>
</dbReference>
<evidence type="ECO:0000313" key="2">
    <source>
        <dbReference type="EMBL" id="GGD44653.1"/>
    </source>
</evidence>
<keyword evidence="3" id="KW-1185">Reference proteome</keyword>